<dbReference type="InterPro" id="IPR014710">
    <property type="entry name" value="RmlC-like_jellyroll"/>
</dbReference>
<feature type="domain" description="HTH crp-type" evidence="6">
    <location>
        <begin position="145"/>
        <end position="218"/>
    </location>
</feature>
<dbReference type="PATRIC" id="fig|632773.3.peg.2136"/>
<dbReference type="Gene3D" id="2.60.120.10">
    <property type="entry name" value="Jelly Rolls"/>
    <property type="match status" value="1"/>
</dbReference>
<proteinExistence type="predicted"/>
<dbReference type="Pfam" id="PF13545">
    <property type="entry name" value="HTH_Crp_2"/>
    <property type="match status" value="1"/>
</dbReference>
<dbReference type="GO" id="GO:0003677">
    <property type="term" value="F:DNA binding"/>
    <property type="evidence" value="ECO:0007669"/>
    <property type="project" value="UniProtKB-KW"/>
</dbReference>
<dbReference type="InterPro" id="IPR050397">
    <property type="entry name" value="Env_Response_Regulators"/>
</dbReference>
<dbReference type="RefSeq" id="WP_198154982.1">
    <property type="nucleotide sequence ID" value="NZ_CP012502.1"/>
</dbReference>
<dbReference type="PROSITE" id="PS50042">
    <property type="entry name" value="CNMP_BINDING_3"/>
    <property type="match status" value="1"/>
</dbReference>
<dbReference type="AlphaFoldDB" id="A0A1D7QWP0"/>
<dbReference type="Pfam" id="PF00027">
    <property type="entry name" value="cNMP_binding"/>
    <property type="match status" value="1"/>
</dbReference>
<dbReference type="InterPro" id="IPR012318">
    <property type="entry name" value="HTH_CRP"/>
</dbReference>
<dbReference type="EMBL" id="CP012502">
    <property type="protein sequence ID" value="AOM83389.1"/>
    <property type="molecule type" value="Genomic_DNA"/>
</dbReference>
<protein>
    <submittedName>
        <fullName evidence="7">Transcriptional regulator, Crp/Fnr family</fullName>
    </submittedName>
</protein>
<gene>
    <name evidence="7" type="primary">fnr-4</name>
    <name evidence="7" type="ORF">BBEV_2029</name>
</gene>
<sequence>MKQFLKTSLSFLDYLHPQTKNLLLTAGTEVQYETGKQLYEEGMTAETMFLIIRGQVKLSKLTADGKLFTLFLKQDGELIGEGTLLEDDVATLTAEAVTNTIVRKIPVNEIRQLFITHPDFSRHLMSWYAIQTQSSQAKFRDLMMSGKQGALYSTLIRLANSYGKETDRGIIIRTPLTHQDLATYSGSTRENINRMMSDLKDSGILTMVSGQIMIYDLEKLKQFMQCWSCPIEICTM</sequence>
<dbReference type="STRING" id="632773.BBEV_2029"/>
<dbReference type="SUPFAM" id="SSF46785">
    <property type="entry name" value="Winged helix' DNA-binding domain"/>
    <property type="match status" value="1"/>
</dbReference>
<name>A0A1D7QWP0_9BACI</name>
<dbReference type="CDD" id="cd00092">
    <property type="entry name" value="HTH_CRP"/>
    <property type="match status" value="1"/>
</dbReference>
<evidence type="ECO:0000256" key="4">
    <source>
        <dbReference type="ARBA" id="ARBA00023163"/>
    </source>
</evidence>
<keyword evidence="2" id="KW-0238">DNA-binding</keyword>
<reference evidence="7 8" key="1">
    <citation type="submission" date="2015-08" db="EMBL/GenBank/DDBJ databases">
        <title>The complete genome sequence of Bacillus beveridgei MLTeJB.</title>
        <authorList>
            <person name="Hanson T.E."/>
            <person name="Mesa C."/>
            <person name="Basesman S.M."/>
            <person name="Oremland R.S."/>
        </authorList>
    </citation>
    <scope>NUCLEOTIDE SEQUENCE [LARGE SCALE GENOMIC DNA]</scope>
    <source>
        <strain evidence="7 8">MLTeJB</strain>
    </source>
</reference>
<feature type="domain" description="Cyclic nucleotide-binding" evidence="5">
    <location>
        <begin position="11"/>
        <end position="131"/>
    </location>
</feature>
<evidence type="ECO:0000256" key="2">
    <source>
        <dbReference type="ARBA" id="ARBA00023125"/>
    </source>
</evidence>
<dbReference type="KEGG" id="bbev:BBEV_2029"/>
<organism evidence="7 8">
    <name type="scientific">Salisediminibacterium beveridgei</name>
    <dbReference type="NCBI Taxonomy" id="632773"/>
    <lineage>
        <taxon>Bacteria</taxon>
        <taxon>Bacillati</taxon>
        <taxon>Bacillota</taxon>
        <taxon>Bacilli</taxon>
        <taxon>Bacillales</taxon>
        <taxon>Bacillaceae</taxon>
        <taxon>Salisediminibacterium</taxon>
    </lineage>
</organism>
<dbReference type="PANTHER" id="PTHR24567:SF74">
    <property type="entry name" value="HTH-TYPE TRANSCRIPTIONAL REGULATOR ARCR"/>
    <property type="match status" value="1"/>
</dbReference>
<accession>A0A1D7QWP0</accession>
<dbReference type="CDD" id="cd00038">
    <property type="entry name" value="CAP_ED"/>
    <property type="match status" value="1"/>
</dbReference>
<dbReference type="SUPFAM" id="SSF51206">
    <property type="entry name" value="cAMP-binding domain-like"/>
    <property type="match status" value="1"/>
</dbReference>
<evidence type="ECO:0000313" key="7">
    <source>
        <dbReference type="EMBL" id="AOM83389.1"/>
    </source>
</evidence>
<evidence type="ECO:0000256" key="3">
    <source>
        <dbReference type="ARBA" id="ARBA00023159"/>
    </source>
</evidence>
<evidence type="ECO:0000259" key="5">
    <source>
        <dbReference type="PROSITE" id="PS50042"/>
    </source>
</evidence>
<dbReference type="GO" id="GO:0005829">
    <property type="term" value="C:cytosol"/>
    <property type="evidence" value="ECO:0007669"/>
    <property type="project" value="TreeGrafter"/>
</dbReference>
<dbReference type="PANTHER" id="PTHR24567">
    <property type="entry name" value="CRP FAMILY TRANSCRIPTIONAL REGULATORY PROTEIN"/>
    <property type="match status" value="1"/>
</dbReference>
<dbReference type="GO" id="GO:0003700">
    <property type="term" value="F:DNA-binding transcription factor activity"/>
    <property type="evidence" value="ECO:0007669"/>
    <property type="project" value="TreeGrafter"/>
</dbReference>
<dbReference type="SMART" id="SM00419">
    <property type="entry name" value="HTH_CRP"/>
    <property type="match status" value="1"/>
</dbReference>
<dbReference type="PRINTS" id="PR00034">
    <property type="entry name" value="HTHCRP"/>
</dbReference>
<evidence type="ECO:0000256" key="1">
    <source>
        <dbReference type="ARBA" id="ARBA00023015"/>
    </source>
</evidence>
<keyword evidence="8" id="KW-1185">Reference proteome</keyword>
<keyword evidence="3" id="KW-0010">Activator</keyword>
<dbReference type="InterPro" id="IPR036390">
    <property type="entry name" value="WH_DNA-bd_sf"/>
</dbReference>
<evidence type="ECO:0000313" key="8">
    <source>
        <dbReference type="Proteomes" id="UP000094463"/>
    </source>
</evidence>
<dbReference type="PROSITE" id="PS51063">
    <property type="entry name" value="HTH_CRP_2"/>
    <property type="match status" value="1"/>
</dbReference>
<dbReference type="SMART" id="SM00100">
    <property type="entry name" value="cNMP"/>
    <property type="match status" value="1"/>
</dbReference>
<dbReference type="Gene3D" id="1.10.10.10">
    <property type="entry name" value="Winged helix-like DNA-binding domain superfamily/Winged helix DNA-binding domain"/>
    <property type="match status" value="1"/>
</dbReference>
<dbReference type="Proteomes" id="UP000094463">
    <property type="component" value="Chromosome"/>
</dbReference>
<dbReference type="InterPro" id="IPR018490">
    <property type="entry name" value="cNMP-bd_dom_sf"/>
</dbReference>
<keyword evidence="1" id="KW-0805">Transcription regulation</keyword>
<evidence type="ECO:0000259" key="6">
    <source>
        <dbReference type="PROSITE" id="PS51063"/>
    </source>
</evidence>
<keyword evidence="4" id="KW-0804">Transcription</keyword>
<dbReference type="InterPro" id="IPR036388">
    <property type="entry name" value="WH-like_DNA-bd_sf"/>
</dbReference>
<dbReference type="InterPro" id="IPR000595">
    <property type="entry name" value="cNMP-bd_dom"/>
</dbReference>